<protein>
    <submittedName>
        <fullName evidence="1">Uncharacterized protein</fullName>
    </submittedName>
</protein>
<gene>
    <name evidence="1" type="ORF">MM415A03426_0010</name>
    <name evidence="2" type="ORF">MM415B04466_0006</name>
</gene>
<proteinExistence type="predicted"/>
<name>A0A6M3JPP6_9ZZZZ</name>
<reference evidence="1" key="1">
    <citation type="submission" date="2020-03" db="EMBL/GenBank/DDBJ databases">
        <title>The deep terrestrial virosphere.</title>
        <authorList>
            <person name="Holmfeldt K."/>
            <person name="Nilsson E."/>
            <person name="Simone D."/>
            <person name="Lopez-Fernandez M."/>
            <person name="Wu X."/>
            <person name="de Brujin I."/>
            <person name="Lundin D."/>
            <person name="Andersson A."/>
            <person name="Bertilsson S."/>
            <person name="Dopson M."/>
        </authorList>
    </citation>
    <scope>NUCLEOTIDE SEQUENCE</scope>
    <source>
        <strain evidence="1">MM415A03426</strain>
        <strain evidence="2">MM415B04466</strain>
    </source>
</reference>
<organism evidence="1">
    <name type="scientific">viral metagenome</name>
    <dbReference type="NCBI Taxonomy" id="1070528"/>
    <lineage>
        <taxon>unclassified sequences</taxon>
        <taxon>metagenomes</taxon>
        <taxon>organismal metagenomes</taxon>
    </lineage>
</organism>
<sequence>MGNPRIDPGQVREAIAERDCRGYQWWRVLVEDILNDLVLTRWRESDALKRAAAAGEANSEACDEITRLHNWIAHWNENGAVGDEFQMALDGDASPRASPQRKAEDPLCPECPACHGDPYFQPCDMCGKTGQLT</sequence>
<evidence type="ECO:0000313" key="2">
    <source>
        <dbReference type="EMBL" id="QJA92798.1"/>
    </source>
</evidence>
<dbReference type="EMBL" id="MT143097">
    <property type="protein sequence ID" value="QJA92798.1"/>
    <property type="molecule type" value="Genomic_DNA"/>
</dbReference>
<dbReference type="EMBL" id="MT141838">
    <property type="protein sequence ID" value="QJA70995.1"/>
    <property type="molecule type" value="Genomic_DNA"/>
</dbReference>
<dbReference type="AlphaFoldDB" id="A0A6M3JPP6"/>
<accession>A0A6M3JPP6</accession>
<evidence type="ECO:0000313" key="1">
    <source>
        <dbReference type="EMBL" id="QJA70995.1"/>
    </source>
</evidence>